<evidence type="ECO:0000256" key="1">
    <source>
        <dbReference type="SAM" id="SignalP"/>
    </source>
</evidence>
<name>A0A4Q7YN72_9GAMM</name>
<sequence>MNIRLAPALILALLAAPVLADEQWEVTTSFEMTGMPFQMPPTTNKVCVPPGEQSKQKMVPADKNCKVSNFKTSGNTSSFHMECSGEHAMSGDGQITWSGNSYQGKFNAQTKMNGQTTAMKLAYNGRKTGPCTGDSVNVRAIQAQAQTAQANQAAYTNQMCQQMVENLAYQGSEYMGQTCPNLKTNICKSLAQRADDPVAFMTLQQEGQLEGVAGYCGQDTAAMQQKACAAAKTKKRWDAANALCGEDAELAAVAQKECGGLNFTAMLSEDPRRSLRDLCSRYMPKRPSASSGGTLDKGMKAVEGLNKLRGMFGH</sequence>
<evidence type="ECO:0000313" key="3">
    <source>
        <dbReference type="Proteomes" id="UP000292423"/>
    </source>
</evidence>
<dbReference type="EMBL" id="SHKX01000013">
    <property type="protein sequence ID" value="RZU38303.1"/>
    <property type="molecule type" value="Genomic_DNA"/>
</dbReference>
<feature type="chain" id="PRO_5020686100" evidence="1">
    <location>
        <begin position="21"/>
        <end position="314"/>
    </location>
</feature>
<keyword evidence="3" id="KW-1185">Reference proteome</keyword>
<keyword evidence="1" id="KW-0732">Signal</keyword>
<dbReference type="OrthoDB" id="7056323at2"/>
<dbReference type="RefSeq" id="WP_130413760.1">
    <property type="nucleotide sequence ID" value="NZ_SHKX01000013.1"/>
</dbReference>
<comment type="caution">
    <text evidence="2">The sequence shown here is derived from an EMBL/GenBank/DDBJ whole genome shotgun (WGS) entry which is preliminary data.</text>
</comment>
<evidence type="ECO:0000313" key="2">
    <source>
        <dbReference type="EMBL" id="RZU38303.1"/>
    </source>
</evidence>
<organism evidence="2 3">
    <name type="scientific">Fluviicoccus keumensis</name>
    <dbReference type="NCBI Taxonomy" id="1435465"/>
    <lineage>
        <taxon>Bacteria</taxon>
        <taxon>Pseudomonadati</taxon>
        <taxon>Pseudomonadota</taxon>
        <taxon>Gammaproteobacteria</taxon>
        <taxon>Moraxellales</taxon>
        <taxon>Moraxellaceae</taxon>
        <taxon>Fluviicoccus</taxon>
    </lineage>
</organism>
<feature type="signal peptide" evidence="1">
    <location>
        <begin position="1"/>
        <end position="20"/>
    </location>
</feature>
<reference evidence="2 3" key="1">
    <citation type="submission" date="2019-02" db="EMBL/GenBank/DDBJ databases">
        <title>Genomic Encyclopedia of Type Strains, Phase IV (KMG-IV): sequencing the most valuable type-strain genomes for metagenomic binning, comparative biology and taxonomic classification.</title>
        <authorList>
            <person name="Goeker M."/>
        </authorList>
    </citation>
    <scope>NUCLEOTIDE SEQUENCE [LARGE SCALE GENOMIC DNA]</scope>
    <source>
        <strain evidence="2 3">DSM 105135</strain>
    </source>
</reference>
<dbReference type="Pfam" id="PF12276">
    <property type="entry name" value="DUF3617"/>
    <property type="match status" value="1"/>
</dbReference>
<dbReference type="AlphaFoldDB" id="A0A4Q7YN72"/>
<proteinExistence type="predicted"/>
<dbReference type="InterPro" id="IPR022061">
    <property type="entry name" value="DUF3617"/>
</dbReference>
<gene>
    <name evidence="2" type="ORF">EV700_2233</name>
</gene>
<protein>
    <submittedName>
        <fullName evidence="2">Uncharacterized protein DUF3617</fullName>
    </submittedName>
</protein>
<dbReference type="Proteomes" id="UP000292423">
    <property type="component" value="Unassembled WGS sequence"/>
</dbReference>
<accession>A0A4Q7YN72</accession>